<dbReference type="InterPro" id="IPR012833">
    <property type="entry name" value="NrdD"/>
</dbReference>
<dbReference type="NCBIfam" id="TIGR02487">
    <property type="entry name" value="NrdD"/>
    <property type="match status" value="1"/>
</dbReference>
<dbReference type="NCBIfam" id="NF006126">
    <property type="entry name" value="PRK08270.1"/>
    <property type="match status" value="1"/>
</dbReference>
<dbReference type="GO" id="GO:0031250">
    <property type="term" value="C:anaerobic ribonucleoside-triphosphate reductase complex"/>
    <property type="evidence" value="ECO:0007669"/>
    <property type="project" value="TreeGrafter"/>
</dbReference>
<comment type="caution">
    <text evidence="5">The sequence shown here is derived from an EMBL/GenBank/DDBJ whole genome shotgun (WGS) entry which is preliminary data.</text>
</comment>
<evidence type="ECO:0000259" key="4">
    <source>
        <dbReference type="PROSITE" id="PS51161"/>
    </source>
</evidence>
<dbReference type="STRING" id="1801992.A2Y98_03070"/>
<evidence type="ECO:0000313" key="6">
    <source>
        <dbReference type="Proteomes" id="UP000179099"/>
    </source>
</evidence>
<organism evidence="5 6">
    <name type="scientific">Candidatus Portnoybacteria bacterium RBG_19FT_COMBO_36_7</name>
    <dbReference type="NCBI Taxonomy" id="1801992"/>
    <lineage>
        <taxon>Bacteria</taxon>
        <taxon>Candidatus Portnoyibacteriota</taxon>
    </lineage>
</organism>
<feature type="domain" description="ATP-cone" evidence="4">
    <location>
        <begin position="8"/>
        <end position="101"/>
    </location>
</feature>
<dbReference type="GO" id="GO:0008998">
    <property type="term" value="F:ribonucleoside-triphosphate reductase (thioredoxin) activity"/>
    <property type="evidence" value="ECO:0007669"/>
    <property type="project" value="InterPro"/>
</dbReference>
<protein>
    <submittedName>
        <fullName evidence="5">Ribonucleoside triphosphate reductase</fullName>
    </submittedName>
</protein>
<dbReference type="AlphaFoldDB" id="A0A1G2F9C9"/>
<reference evidence="5 6" key="1">
    <citation type="journal article" date="2016" name="Nat. Commun.">
        <title>Thousands of microbial genomes shed light on interconnected biogeochemical processes in an aquifer system.</title>
        <authorList>
            <person name="Anantharaman K."/>
            <person name="Brown C.T."/>
            <person name="Hug L.A."/>
            <person name="Sharon I."/>
            <person name="Castelle C.J."/>
            <person name="Probst A.J."/>
            <person name="Thomas B.C."/>
            <person name="Singh A."/>
            <person name="Wilkins M.J."/>
            <person name="Karaoz U."/>
            <person name="Brodie E.L."/>
            <person name="Williams K.H."/>
            <person name="Hubbard S.S."/>
            <person name="Banfield J.F."/>
        </authorList>
    </citation>
    <scope>NUCLEOTIDE SEQUENCE [LARGE SCALE GENOMIC DNA]</scope>
</reference>
<dbReference type="Pfam" id="PF13597">
    <property type="entry name" value="NRDD"/>
    <property type="match status" value="1"/>
</dbReference>
<evidence type="ECO:0000313" key="5">
    <source>
        <dbReference type="EMBL" id="OGZ34487.1"/>
    </source>
</evidence>
<dbReference type="InterPro" id="IPR005144">
    <property type="entry name" value="ATP-cone_dom"/>
</dbReference>
<dbReference type="PANTHER" id="PTHR21075:SF0">
    <property type="entry name" value="ANAEROBIC RIBONUCLEOSIDE-TRIPHOSPHATE REDUCTASE"/>
    <property type="match status" value="1"/>
</dbReference>
<dbReference type="EMBL" id="MHMW01000008">
    <property type="protein sequence ID" value="OGZ34487.1"/>
    <property type="molecule type" value="Genomic_DNA"/>
</dbReference>
<keyword evidence="1 3" id="KW-0547">Nucleotide-binding</keyword>
<keyword evidence="2 3" id="KW-0067">ATP-binding</keyword>
<dbReference type="GO" id="GO:0006260">
    <property type="term" value="P:DNA replication"/>
    <property type="evidence" value="ECO:0007669"/>
    <property type="project" value="InterPro"/>
</dbReference>
<dbReference type="Proteomes" id="UP000179099">
    <property type="component" value="Unassembled WGS sequence"/>
</dbReference>
<gene>
    <name evidence="5" type="ORF">A2Y98_03070</name>
</gene>
<dbReference type="CDD" id="cd01675">
    <property type="entry name" value="RNR_III"/>
    <property type="match status" value="1"/>
</dbReference>
<proteinExistence type="predicted"/>
<name>A0A1G2F9C9_9BACT</name>
<evidence type="ECO:0000256" key="3">
    <source>
        <dbReference type="PROSITE-ProRule" id="PRU00492"/>
    </source>
</evidence>
<dbReference type="PROSITE" id="PS51161">
    <property type="entry name" value="ATP_CONE"/>
    <property type="match status" value="1"/>
</dbReference>
<evidence type="ECO:0000256" key="1">
    <source>
        <dbReference type="ARBA" id="ARBA00022741"/>
    </source>
</evidence>
<sequence length="714" mass="81740">MATRGKILQVQKRDGRIVDFEEEKISKAIHKAITATGQGNGPQARRLSKKVLDLLNRRFKKGEIPKVEEIQDIVEEVLILANFVETARSYILYREQHRRIRESKTAIDEALEMVDKYIGELDWQVKENANMAYSLQGLNHYITSAVTKKYWLDRIYPKEVREAVNSGDFHIHDLDILAPYCMGWDLYDLLCKGFGGVKGKVESKPPKHLRTALAQLVNFFYTLQGESAGAQAVSNFDTLLAPFVRYDNLNYQQVKQCMQEFLFGMAIPTRVGFQTPFTNITLDIKPASAFVKQPVIIGGLPQKETYGEFQEEMEVLSRAFYEVMMEGDLKGRVFTFPIPTINITKDFEWENPALEPMWEATAKYGVNYFSNFINSDMSPDDVRSMCCRLRIDNTQLHRRGGGLFGSNPLTGSVGVVTINMSRIGYLSKTKKDFFERLTRLMDIAKTSLEIKRKAIDNLMEKGLYPYSKFYLEGVKKMRGSYWANHFSTIGLVGMNEALLNFTGKDMGSGEGRRLTLEVLDYMRQRMILYQEETGNLYNLESSPAEGANYRLARKDKEVYPDIVTAGERESYYTNSTQLPVNYTDDAFEALKLQDEIQCKYTGGTVLHLFIGEKINDTQSVKNLVKTIFSKFHLPYITLTPTFSICPTHGYLGGEHFTCPKCVVAQPCEVYSRVVGYLRPVNQWHKGKQEEYRQRLEFVMPQKIATKLKQKALVN</sequence>
<dbReference type="Pfam" id="PF03477">
    <property type="entry name" value="ATP-cone"/>
    <property type="match status" value="1"/>
</dbReference>
<dbReference type="GO" id="GO:0009265">
    <property type="term" value="P:2'-deoxyribonucleotide biosynthetic process"/>
    <property type="evidence" value="ECO:0007669"/>
    <property type="project" value="TreeGrafter"/>
</dbReference>
<dbReference type="GO" id="GO:0005524">
    <property type="term" value="F:ATP binding"/>
    <property type="evidence" value="ECO:0007669"/>
    <property type="project" value="UniProtKB-UniRule"/>
</dbReference>
<evidence type="ECO:0000256" key="2">
    <source>
        <dbReference type="ARBA" id="ARBA00022840"/>
    </source>
</evidence>
<dbReference type="SUPFAM" id="SSF51998">
    <property type="entry name" value="PFL-like glycyl radical enzymes"/>
    <property type="match status" value="1"/>
</dbReference>
<dbReference type="Gene3D" id="3.20.70.20">
    <property type="match status" value="1"/>
</dbReference>
<dbReference type="PANTHER" id="PTHR21075">
    <property type="entry name" value="ANAEROBIC RIBONUCLEOSIDE-TRIPHOSPHATE REDUCTASE"/>
    <property type="match status" value="1"/>
</dbReference>
<dbReference type="GO" id="GO:0004748">
    <property type="term" value="F:ribonucleoside-diphosphate reductase activity, thioredoxin disulfide as acceptor"/>
    <property type="evidence" value="ECO:0007669"/>
    <property type="project" value="TreeGrafter"/>
</dbReference>
<accession>A0A1G2F9C9</accession>